<organism evidence="2 3">
    <name type="scientific">Heligmosomoides polygyrus</name>
    <name type="common">Parasitic roundworm</name>
    <dbReference type="NCBI Taxonomy" id="6339"/>
    <lineage>
        <taxon>Eukaryota</taxon>
        <taxon>Metazoa</taxon>
        <taxon>Ecdysozoa</taxon>
        <taxon>Nematoda</taxon>
        <taxon>Chromadorea</taxon>
        <taxon>Rhabditida</taxon>
        <taxon>Rhabditina</taxon>
        <taxon>Rhabditomorpha</taxon>
        <taxon>Strongyloidea</taxon>
        <taxon>Heligmosomidae</taxon>
        <taxon>Heligmosomoides</taxon>
    </lineage>
</organism>
<accession>A0A3P8DYH8</accession>
<dbReference type="EMBL" id="UZAH01034773">
    <property type="protein sequence ID" value="VDP37154.1"/>
    <property type="molecule type" value="Genomic_DNA"/>
</dbReference>
<dbReference type="AlphaFoldDB" id="A0A183GKH1"/>
<gene>
    <name evidence="1" type="ORF">HPBE_LOCUS23190</name>
</gene>
<keyword evidence="2" id="KW-1185">Reference proteome</keyword>
<name>A0A183GKH1_HELPZ</name>
<reference evidence="3" key="2">
    <citation type="submission" date="2019-09" db="UniProtKB">
        <authorList>
            <consortium name="WormBaseParasite"/>
        </authorList>
    </citation>
    <scope>IDENTIFICATION</scope>
</reference>
<dbReference type="OrthoDB" id="5866776at2759"/>
<accession>A0A183GKH1</accession>
<reference evidence="1 2" key="1">
    <citation type="submission" date="2018-11" db="EMBL/GenBank/DDBJ databases">
        <authorList>
            <consortium name="Pathogen Informatics"/>
        </authorList>
    </citation>
    <scope>NUCLEOTIDE SEQUENCE [LARGE SCALE GENOMIC DNA]</scope>
</reference>
<dbReference type="WBParaSite" id="HPBE_0002319101-mRNA-1">
    <property type="protein sequence ID" value="HPBE_0002319101-mRNA-1"/>
    <property type="gene ID" value="HPBE_0002319101"/>
</dbReference>
<dbReference type="Proteomes" id="UP000050761">
    <property type="component" value="Unassembled WGS sequence"/>
</dbReference>
<evidence type="ECO:0000313" key="2">
    <source>
        <dbReference type="Proteomes" id="UP000050761"/>
    </source>
</evidence>
<proteinExistence type="predicted"/>
<sequence>MSLRLDRKEGYWTVMSVYAPQTGCPEHEKDAFYRRRVERVHGGKRVGLVNPHGKRILDLAIAQDLVVCSTFFAKRESQKVLPAEDVALQHRPLVADLAIPLPSKPRAAVKRKKEAYKLWQKTRAPEHLTAYRKLKRLAKAAVAKAKSAEMDALYEAGRATGSPASSQSG</sequence>
<evidence type="ECO:0000313" key="1">
    <source>
        <dbReference type="EMBL" id="VDP37154.1"/>
    </source>
</evidence>
<evidence type="ECO:0000313" key="3">
    <source>
        <dbReference type="WBParaSite" id="HPBE_0002319101-mRNA-1"/>
    </source>
</evidence>
<protein>
    <submittedName>
        <fullName evidence="3">60S ribosomal protein L13a</fullName>
    </submittedName>
</protein>